<dbReference type="PANTHER" id="PTHR16318:SF0">
    <property type="entry name" value="GAMMA-SECRETASE SUBUNIT PEN-2"/>
    <property type="match status" value="1"/>
</dbReference>
<evidence type="ECO:0000313" key="9">
    <source>
        <dbReference type="Proteomes" id="UP000079169"/>
    </source>
</evidence>
<keyword evidence="4 8" id="KW-0812">Transmembrane</keyword>
<proteinExistence type="inferred from homology"/>
<evidence type="ECO:0000256" key="5">
    <source>
        <dbReference type="ARBA" id="ARBA00022976"/>
    </source>
</evidence>
<evidence type="ECO:0000256" key="3">
    <source>
        <dbReference type="ARBA" id="ARBA00018306"/>
    </source>
</evidence>
<keyword evidence="5" id="KW-0914">Notch signaling pathway</keyword>
<dbReference type="STRING" id="121845.A0A1S3D5C1"/>
<comment type="subcellular location">
    <subcellularLocation>
        <location evidence="1">Membrane</location>
        <topology evidence="1">Multi-pass membrane protein</topology>
    </subcellularLocation>
</comment>
<dbReference type="Proteomes" id="UP000079169">
    <property type="component" value="Unplaced"/>
</dbReference>
<dbReference type="PaxDb" id="121845-A0A1S3D5C1"/>
<keyword evidence="7 8" id="KW-0472">Membrane</keyword>
<gene>
    <name evidence="10" type="primary">LOC103511763</name>
</gene>
<evidence type="ECO:0000256" key="4">
    <source>
        <dbReference type="ARBA" id="ARBA00022692"/>
    </source>
</evidence>
<evidence type="ECO:0000256" key="2">
    <source>
        <dbReference type="ARBA" id="ARBA00009607"/>
    </source>
</evidence>
<evidence type="ECO:0000256" key="8">
    <source>
        <dbReference type="SAM" id="Phobius"/>
    </source>
</evidence>
<keyword evidence="6 8" id="KW-1133">Transmembrane helix</keyword>
<name>A0A1S3D5C1_DIACI</name>
<evidence type="ECO:0000256" key="6">
    <source>
        <dbReference type="ARBA" id="ARBA00022989"/>
    </source>
</evidence>
<evidence type="ECO:0000256" key="1">
    <source>
        <dbReference type="ARBA" id="ARBA00004141"/>
    </source>
</evidence>
<organism evidence="9 10">
    <name type="scientific">Diaphorina citri</name>
    <name type="common">Asian citrus psyllid</name>
    <dbReference type="NCBI Taxonomy" id="121845"/>
    <lineage>
        <taxon>Eukaryota</taxon>
        <taxon>Metazoa</taxon>
        <taxon>Ecdysozoa</taxon>
        <taxon>Arthropoda</taxon>
        <taxon>Hexapoda</taxon>
        <taxon>Insecta</taxon>
        <taxon>Pterygota</taxon>
        <taxon>Neoptera</taxon>
        <taxon>Paraneoptera</taxon>
        <taxon>Hemiptera</taxon>
        <taxon>Sternorrhyncha</taxon>
        <taxon>Psylloidea</taxon>
        <taxon>Psyllidae</taxon>
        <taxon>Diaphorininae</taxon>
        <taxon>Diaphorina</taxon>
    </lineage>
</organism>
<evidence type="ECO:0000313" key="10">
    <source>
        <dbReference type="RefSeq" id="XP_008474720.1"/>
    </source>
</evidence>
<dbReference type="PANTHER" id="PTHR16318">
    <property type="entry name" value="GAMMA-SECRETASE SUBUNIT PEN-2"/>
    <property type="match status" value="1"/>
</dbReference>
<sequence>MSEDNTLSRVADGSPVHILQSTNAPCPAQPKRANPMKTLQVCRYYFLGGFFFLPCLWLVNVVWFFPEAFGHADLVSVEPEPTDESEGERRTRIRSAARRYVIISALGAAVWAIVLGTWVYVYQTRRSQWGEFGDAVSAIIPRGKP</sequence>
<dbReference type="GeneID" id="103511763"/>
<dbReference type="CTD" id="251430"/>
<dbReference type="OrthoDB" id="524898at2759"/>
<comment type="similarity">
    <text evidence="2">Belongs to the PEN-2 family.</text>
</comment>
<dbReference type="GO" id="GO:0007219">
    <property type="term" value="P:Notch signaling pathway"/>
    <property type="evidence" value="ECO:0007669"/>
    <property type="project" value="UniProtKB-KW"/>
</dbReference>
<dbReference type="KEGG" id="dci:103511763"/>
<dbReference type="OMA" id="RVEWGEW"/>
<dbReference type="GO" id="GO:0070765">
    <property type="term" value="C:gamma-secretase complex"/>
    <property type="evidence" value="ECO:0007669"/>
    <property type="project" value="TreeGrafter"/>
</dbReference>
<protein>
    <recommendedName>
        <fullName evidence="3">Gamma-secretase subunit PEN-2</fullName>
    </recommendedName>
</protein>
<feature type="transmembrane region" description="Helical" evidence="8">
    <location>
        <begin position="100"/>
        <end position="121"/>
    </location>
</feature>
<feature type="transmembrane region" description="Helical" evidence="8">
    <location>
        <begin position="44"/>
        <end position="65"/>
    </location>
</feature>
<reference evidence="10" key="1">
    <citation type="submission" date="2025-08" db="UniProtKB">
        <authorList>
            <consortium name="RefSeq"/>
        </authorList>
    </citation>
    <scope>IDENTIFICATION</scope>
</reference>
<dbReference type="Pfam" id="PF10251">
    <property type="entry name" value="PEN-2"/>
    <property type="match status" value="2"/>
</dbReference>
<evidence type="ECO:0000256" key="7">
    <source>
        <dbReference type="ARBA" id="ARBA00023136"/>
    </source>
</evidence>
<dbReference type="RefSeq" id="XP_008474720.1">
    <property type="nucleotide sequence ID" value="XM_008476498.3"/>
</dbReference>
<accession>A0A1S3D5C1</accession>
<keyword evidence="9" id="KW-1185">Reference proteome</keyword>
<dbReference type="AlphaFoldDB" id="A0A1S3D5C1"/>
<dbReference type="InterPro" id="IPR019379">
    <property type="entry name" value="Gamma_Secretase_Asp_P_PEN2"/>
</dbReference>